<dbReference type="PANTHER" id="PTHR44040:SF1">
    <property type="entry name" value="RETINOBLASTOMA-BINDING PROTEIN 5"/>
    <property type="match status" value="1"/>
</dbReference>
<dbReference type="PROSITE" id="PS50082">
    <property type="entry name" value="WD_REPEATS_2"/>
    <property type="match status" value="2"/>
</dbReference>
<dbReference type="InterPro" id="IPR019775">
    <property type="entry name" value="WD40_repeat_CS"/>
</dbReference>
<evidence type="ECO:0000256" key="2">
    <source>
        <dbReference type="ARBA" id="ARBA00022574"/>
    </source>
</evidence>
<feature type="repeat" description="WD" evidence="5">
    <location>
        <begin position="24"/>
        <end position="65"/>
    </location>
</feature>
<gene>
    <name evidence="7" type="ORF">AGERDE_LOCUS3268</name>
</gene>
<name>A0A9N8ZB55_9GLOM</name>
<evidence type="ECO:0000256" key="4">
    <source>
        <dbReference type="ARBA" id="ARBA00023242"/>
    </source>
</evidence>
<keyword evidence="4" id="KW-0539">Nucleus</keyword>
<keyword evidence="2 5" id="KW-0853">WD repeat</keyword>
<evidence type="ECO:0000256" key="5">
    <source>
        <dbReference type="PROSITE-ProRule" id="PRU00221"/>
    </source>
</evidence>
<comment type="caution">
    <text evidence="7">The sequence shown here is derived from an EMBL/GenBank/DDBJ whole genome shotgun (WGS) entry which is preliminary data.</text>
</comment>
<dbReference type="CDD" id="cd00200">
    <property type="entry name" value="WD40"/>
    <property type="match status" value="1"/>
</dbReference>
<evidence type="ECO:0000256" key="6">
    <source>
        <dbReference type="SAM" id="MobiDB-lite"/>
    </source>
</evidence>
<feature type="compositionally biased region" description="Polar residues" evidence="6">
    <location>
        <begin position="435"/>
        <end position="447"/>
    </location>
</feature>
<dbReference type="InterPro" id="IPR037850">
    <property type="entry name" value="RBBP5/Swd1"/>
</dbReference>
<dbReference type="PROSITE" id="PS50294">
    <property type="entry name" value="WD_REPEATS_REGION"/>
    <property type="match status" value="2"/>
</dbReference>
<dbReference type="SUPFAM" id="SSF50978">
    <property type="entry name" value="WD40 repeat-like"/>
    <property type="match status" value="1"/>
</dbReference>
<dbReference type="InterPro" id="IPR015943">
    <property type="entry name" value="WD40/YVTN_repeat-like_dom_sf"/>
</dbReference>
<evidence type="ECO:0000313" key="7">
    <source>
        <dbReference type="EMBL" id="CAG8481700.1"/>
    </source>
</evidence>
<dbReference type="OrthoDB" id="196858at2759"/>
<keyword evidence="8" id="KW-1185">Reference proteome</keyword>
<dbReference type="Proteomes" id="UP000789831">
    <property type="component" value="Unassembled WGS sequence"/>
</dbReference>
<evidence type="ECO:0000256" key="1">
    <source>
        <dbReference type="ARBA" id="ARBA00004123"/>
    </source>
</evidence>
<dbReference type="SMART" id="SM00320">
    <property type="entry name" value="WD40"/>
    <property type="match status" value="6"/>
</dbReference>
<evidence type="ECO:0000256" key="3">
    <source>
        <dbReference type="ARBA" id="ARBA00022737"/>
    </source>
</evidence>
<dbReference type="AlphaFoldDB" id="A0A9N8ZB55"/>
<accession>A0A9N8ZB55</accession>
<dbReference type="PROSITE" id="PS00678">
    <property type="entry name" value="WD_REPEATS_1"/>
    <property type="match status" value="1"/>
</dbReference>
<comment type="subcellular location">
    <subcellularLocation>
        <location evidence="1">Nucleus</location>
    </subcellularLocation>
</comment>
<sequence>MNLELLNPFEQDYPENIEHTTTDLYAQNTNATCISFNRRGTLLAAGCQDGQVFVWDFDTKGVARILKGHVSKVSSISWSRNGRYLLTSGEDFKCIYWDLISGTVARTIPFDTGVAMAQMHPKKNDVFVAALKVEAPVLVDISGKDTQIRELPTDSESSSDLYNNGNEKDSKPISTLVCRFDIQGERIFTGSSKGAIHIIDANTRELIYMERISGSYAIKNLVLSRDGRDFIINASDRSIRVYSLDDDEHVFILRQTFTDVINKVQWNQCCFNRDGEYVIGGSAHKMGHNIYIWDKERGNLVKMLEGPKEQLNDLAWHPVHPIIASAAAYGSIYIWATEHQENWSAFAPHFKELDENVEYEEREDEFDIVESIDSLVREREDEDDEIIDITTIEKPKFLQSDPEEDEEVYYLPTHPDEFGSFDEDESYEPPKRSVRSNNNAKNKSILKTATKKTEKIANINTNKTLHNRSSSDDNTHKGKKRKFKGSSNVLK</sequence>
<feature type="repeat" description="WD" evidence="5">
    <location>
        <begin position="66"/>
        <end position="107"/>
    </location>
</feature>
<proteinExistence type="predicted"/>
<dbReference type="InterPro" id="IPR036322">
    <property type="entry name" value="WD40_repeat_dom_sf"/>
</dbReference>
<organism evidence="7 8">
    <name type="scientific">Ambispora gerdemannii</name>
    <dbReference type="NCBI Taxonomy" id="144530"/>
    <lineage>
        <taxon>Eukaryota</taxon>
        <taxon>Fungi</taxon>
        <taxon>Fungi incertae sedis</taxon>
        <taxon>Mucoromycota</taxon>
        <taxon>Glomeromycotina</taxon>
        <taxon>Glomeromycetes</taxon>
        <taxon>Archaeosporales</taxon>
        <taxon>Ambisporaceae</taxon>
        <taxon>Ambispora</taxon>
    </lineage>
</organism>
<evidence type="ECO:0000313" key="8">
    <source>
        <dbReference type="Proteomes" id="UP000789831"/>
    </source>
</evidence>
<dbReference type="InterPro" id="IPR001680">
    <property type="entry name" value="WD40_rpt"/>
</dbReference>
<dbReference type="Gene3D" id="2.130.10.10">
    <property type="entry name" value="YVTN repeat-like/Quinoprotein amine dehydrogenase"/>
    <property type="match status" value="1"/>
</dbReference>
<dbReference type="PANTHER" id="PTHR44040">
    <property type="entry name" value="RETINOBLASTOMA-BINDING PROTEIN 5"/>
    <property type="match status" value="1"/>
</dbReference>
<dbReference type="GO" id="GO:0048188">
    <property type="term" value="C:Set1C/COMPASS complex"/>
    <property type="evidence" value="ECO:0007669"/>
    <property type="project" value="InterPro"/>
</dbReference>
<dbReference type="Pfam" id="PF00400">
    <property type="entry name" value="WD40"/>
    <property type="match status" value="3"/>
</dbReference>
<protein>
    <submittedName>
        <fullName evidence="7">235_t:CDS:1</fullName>
    </submittedName>
</protein>
<feature type="region of interest" description="Disordered" evidence="6">
    <location>
        <begin position="414"/>
        <end position="491"/>
    </location>
</feature>
<keyword evidence="3" id="KW-0677">Repeat</keyword>
<feature type="compositionally biased region" description="Polar residues" evidence="6">
    <location>
        <begin position="458"/>
        <end position="468"/>
    </location>
</feature>
<dbReference type="EMBL" id="CAJVPL010000310">
    <property type="protein sequence ID" value="CAG8481700.1"/>
    <property type="molecule type" value="Genomic_DNA"/>
</dbReference>
<reference evidence="7" key="1">
    <citation type="submission" date="2021-06" db="EMBL/GenBank/DDBJ databases">
        <authorList>
            <person name="Kallberg Y."/>
            <person name="Tangrot J."/>
            <person name="Rosling A."/>
        </authorList>
    </citation>
    <scope>NUCLEOTIDE SEQUENCE</scope>
    <source>
        <strain evidence="7">MT106</strain>
    </source>
</reference>